<dbReference type="Proteomes" id="UP000308133">
    <property type="component" value="Unassembled WGS sequence"/>
</dbReference>
<evidence type="ECO:0000313" key="2">
    <source>
        <dbReference type="Proteomes" id="UP000308133"/>
    </source>
</evidence>
<accession>A0A4U7AXX5</accession>
<gene>
    <name evidence="1" type="ORF">C1H76_6217</name>
</gene>
<protein>
    <submittedName>
        <fullName evidence="1">Uncharacterized protein</fullName>
    </submittedName>
</protein>
<evidence type="ECO:0000313" key="1">
    <source>
        <dbReference type="EMBL" id="TKX21721.1"/>
    </source>
</evidence>
<sequence>MALLLAPYNDSMRLGMGYNSYTQTACIDKAVLVSNDKKTKTANPSQVVNYSSRFVERLSDIANSLNISYSNSIKRGTVEIAGNGNSNNEDKIKASDLNAVVSVKVVNQTETIDDDCEFQGIDGVEPGTSAFNDTFGNCYISGFIEGGDFTGIISMRVLDRSKTEEVKTTIRSAADYGQDEDFSLDGSLGFSGATSEALKQTETTISVSWMDGGQVKSQDVQWDINSVFDTAAALPAHVAKCPQRTCRAILTRYSANRSFKNKAREKSHSLLRYDPVISYTAELFENFMEYKELIKTVQDIISEPTKYKAQDNKNNAITTSIPQLVAVKSAFRGAMQKIVSVVGLFSKDPDALHRSQALSKEPSDDVVRRIMRAALKISDTVESSVPAESSATARSGFTVSTASLYSLVGAESFPGDKVAAMLNSLLAPEIWIDVLPVAIEELPQTPPSKPADAATMLAGFPPAPTKDDVKPVVPKLTIHAAVCGVQDCTDVLRSRIDAVANTLIVSSGELNAIADDPVHNNFRRFHNAWRPSLAAVYSFGSEPRRILLIKHEDGVGTTTTLKRENDTNPLCQPTEFTKETYSIVAIIFGAKLYTNPEAVEKVKNELRGSYDDGRRVRTWNVNGGFGDDPWWGVLKTGILFYTTSPNGTEIRSSCGVDSYQSCTISSLSLPDKFRFRANPSTPARLNIRFDHRVFLAFDDGVVFFAHNDANFALWVNGQLKWHTNTSRKERDPAKMSVIFDGNMDFAVYHGSERTEWRTDCRKPNTNGRVYFSNQAPYIEIWDEDAGVRIWKLPPC</sequence>
<dbReference type="InterPro" id="IPR036426">
    <property type="entry name" value="Bulb-type_lectin_dom_sf"/>
</dbReference>
<organism evidence="1 2">
    <name type="scientific">Elsinoe australis</name>
    <dbReference type="NCBI Taxonomy" id="40998"/>
    <lineage>
        <taxon>Eukaryota</taxon>
        <taxon>Fungi</taxon>
        <taxon>Dikarya</taxon>
        <taxon>Ascomycota</taxon>
        <taxon>Pezizomycotina</taxon>
        <taxon>Dothideomycetes</taxon>
        <taxon>Dothideomycetidae</taxon>
        <taxon>Myriangiales</taxon>
        <taxon>Elsinoaceae</taxon>
        <taxon>Elsinoe</taxon>
    </lineage>
</organism>
<dbReference type="SUPFAM" id="SSF51110">
    <property type="entry name" value="alpha-D-mannose-specific plant lectins"/>
    <property type="match status" value="1"/>
</dbReference>
<name>A0A4U7AXX5_9PEZI</name>
<comment type="caution">
    <text evidence="1">The sequence shown here is derived from an EMBL/GenBank/DDBJ whole genome shotgun (WGS) entry which is preliminary data.</text>
</comment>
<dbReference type="AlphaFoldDB" id="A0A4U7AXX5"/>
<reference evidence="1 2" key="1">
    <citation type="submission" date="2018-02" db="EMBL/GenBank/DDBJ databases">
        <title>Draft genome sequences of Elsinoe sp., causing black scab on jojoba.</title>
        <authorList>
            <person name="Stodart B."/>
            <person name="Jeffress S."/>
            <person name="Ash G."/>
            <person name="Arun Chinnappa K."/>
        </authorList>
    </citation>
    <scope>NUCLEOTIDE SEQUENCE [LARGE SCALE GENOMIC DNA]</scope>
    <source>
        <strain evidence="1 2">Hillstone_2</strain>
    </source>
</reference>
<proteinExistence type="predicted"/>
<dbReference type="EMBL" id="PTQR01000080">
    <property type="protein sequence ID" value="TKX21721.1"/>
    <property type="molecule type" value="Genomic_DNA"/>
</dbReference>